<dbReference type="KEGG" id="mpau:ZMTM_04280"/>
<dbReference type="EMBL" id="AP024110">
    <property type="protein sequence ID" value="BCM24169.1"/>
    <property type="molecule type" value="Genomic_DNA"/>
</dbReference>
<dbReference type="AlphaFoldDB" id="A0A8D5FXX9"/>
<evidence type="ECO:0000313" key="3">
    <source>
        <dbReference type="EMBL" id="BCM24169.1"/>
    </source>
</evidence>
<evidence type="ECO:0000256" key="1">
    <source>
        <dbReference type="SAM" id="MobiDB-lite"/>
    </source>
</evidence>
<accession>A0A8D5FXX9</accession>
<evidence type="ECO:0000313" key="4">
    <source>
        <dbReference type="Proteomes" id="UP000826722"/>
    </source>
</evidence>
<feature type="region of interest" description="Disordered" evidence="1">
    <location>
        <begin position="93"/>
        <end position="142"/>
    </location>
</feature>
<dbReference type="Proteomes" id="UP000826722">
    <property type="component" value="Chromosome"/>
</dbReference>
<feature type="signal peptide" evidence="2">
    <location>
        <begin position="1"/>
        <end position="18"/>
    </location>
</feature>
<sequence>MRTLFILMGCLVSLSAWADDDAGLGYSSGLSGDVPNTATVLPAPGSRPSVPNGVRIYVPPKNLEPRTLVVPLPNEKSPVVIYRSDSVETVPSLYPPLPQNSVAKPEPKKKKGSKLKAEDAETEAPANPYILKTKPLEPIISQ</sequence>
<dbReference type="RefSeq" id="WP_221764725.1">
    <property type="nucleotide sequence ID" value="NZ_AP024110.1"/>
</dbReference>
<protein>
    <submittedName>
        <fullName evidence="3">Uncharacterized protein</fullName>
    </submittedName>
</protein>
<keyword evidence="2" id="KW-0732">Signal</keyword>
<evidence type="ECO:0000256" key="2">
    <source>
        <dbReference type="SAM" id="SignalP"/>
    </source>
</evidence>
<organism evidence="3 4">
    <name type="scientific">Methyloradius palustris</name>
    <dbReference type="NCBI Taxonomy" id="2778876"/>
    <lineage>
        <taxon>Bacteria</taxon>
        <taxon>Pseudomonadati</taxon>
        <taxon>Pseudomonadota</taxon>
        <taxon>Betaproteobacteria</taxon>
        <taxon>Nitrosomonadales</taxon>
        <taxon>Methylophilaceae</taxon>
        <taxon>Methyloradius</taxon>
    </lineage>
</organism>
<name>A0A8D5FXX9_9PROT</name>
<keyword evidence="4" id="KW-1185">Reference proteome</keyword>
<gene>
    <name evidence="3" type="ORF">ZMTM_04280</name>
</gene>
<proteinExistence type="predicted"/>
<reference evidence="3" key="1">
    <citation type="journal article" date="2021" name="Arch. Microbiol.">
        <title>Methyloradius palustris gen. nov., sp. nov., a methanol-oxidizing bacterium isolated from snow.</title>
        <authorList>
            <person name="Miyadera T."/>
            <person name="Kojima H."/>
            <person name="Fukui M."/>
        </authorList>
    </citation>
    <scope>NUCLEOTIDE SEQUENCE</scope>
    <source>
        <strain evidence="3">Zm11</strain>
    </source>
</reference>
<feature type="chain" id="PRO_5034257887" evidence="2">
    <location>
        <begin position="19"/>
        <end position="142"/>
    </location>
</feature>